<dbReference type="EMBL" id="BMAT01004790">
    <property type="protein sequence ID" value="GFR80741.1"/>
    <property type="molecule type" value="Genomic_DNA"/>
</dbReference>
<dbReference type="GO" id="GO:0046872">
    <property type="term" value="F:metal ion binding"/>
    <property type="evidence" value="ECO:0007669"/>
    <property type="project" value="InterPro"/>
</dbReference>
<dbReference type="GO" id="GO:0003824">
    <property type="term" value="F:catalytic activity"/>
    <property type="evidence" value="ECO:0007669"/>
    <property type="project" value="InterPro"/>
</dbReference>
<sequence>MGSIYGNRYLGNKVNLSNSMWFSYPGYNEIFTGKADDKNINSNDKNYNQNKTILEKINELPDYKGHVAAFGSWELFPFIINDKRSGIPVNAGYRTAIGNDLTDIEKYLNRMQPMSHNLFHNSARLDIFTHGYAMEYIKKKHPKVVYISYAQTDNFSHSGAYSSYLHSAHSIDNMLKELWEYVQNDSFYKDKTAFIITTDHGRGLGDKWTSHGRETPKSNEVWVIMYGAGIKARGEVNKSEQHYTSMVVEEIKQLLNIKDK</sequence>
<organism evidence="2 3">
    <name type="scientific">Elysia marginata</name>
    <dbReference type="NCBI Taxonomy" id="1093978"/>
    <lineage>
        <taxon>Eukaryota</taxon>
        <taxon>Metazoa</taxon>
        <taxon>Spiralia</taxon>
        <taxon>Lophotrochozoa</taxon>
        <taxon>Mollusca</taxon>
        <taxon>Gastropoda</taxon>
        <taxon>Heterobranchia</taxon>
        <taxon>Euthyneura</taxon>
        <taxon>Panpulmonata</taxon>
        <taxon>Sacoglossa</taxon>
        <taxon>Placobranchoidea</taxon>
        <taxon>Plakobranchidae</taxon>
        <taxon>Elysia</taxon>
    </lineage>
</organism>
<feature type="domain" description="Metalloenzyme" evidence="1">
    <location>
        <begin position="133"/>
        <end position="232"/>
    </location>
</feature>
<dbReference type="Pfam" id="PF01676">
    <property type="entry name" value="Metalloenzyme"/>
    <property type="match status" value="1"/>
</dbReference>
<name>A0AAV4G671_9GAST</name>
<proteinExistence type="predicted"/>
<dbReference type="Gene3D" id="3.40.720.10">
    <property type="entry name" value="Alkaline Phosphatase, subunit A"/>
    <property type="match status" value="1"/>
</dbReference>
<evidence type="ECO:0000313" key="3">
    <source>
        <dbReference type="Proteomes" id="UP000762676"/>
    </source>
</evidence>
<dbReference type="InterPro" id="IPR017850">
    <property type="entry name" value="Alkaline_phosphatase_core_sf"/>
</dbReference>
<evidence type="ECO:0000259" key="1">
    <source>
        <dbReference type="Pfam" id="PF01676"/>
    </source>
</evidence>
<comment type="caution">
    <text evidence="2">The sequence shown here is derived from an EMBL/GenBank/DDBJ whole genome shotgun (WGS) entry which is preliminary data.</text>
</comment>
<reference evidence="2 3" key="1">
    <citation type="journal article" date="2021" name="Elife">
        <title>Chloroplast acquisition without the gene transfer in kleptoplastic sea slugs, Plakobranchus ocellatus.</title>
        <authorList>
            <person name="Maeda T."/>
            <person name="Takahashi S."/>
            <person name="Yoshida T."/>
            <person name="Shimamura S."/>
            <person name="Takaki Y."/>
            <person name="Nagai Y."/>
            <person name="Toyoda A."/>
            <person name="Suzuki Y."/>
            <person name="Arimoto A."/>
            <person name="Ishii H."/>
            <person name="Satoh N."/>
            <person name="Nishiyama T."/>
            <person name="Hasebe M."/>
            <person name="Maruyama T."/>
            <person name="Minagawa J."/>
            <person name="Obokata J."/>
            <person name="Shigenobu S."/>
        </authorList>
    </citation>
    <scope>NUCLEOTIDE SEQUENCE [LARGE SCALE GENOMIC DNA]</scope>
</reference>
<accession>A0AAV4G671</accession>
<dbReference type="SUPFAM" id="SSF53649">
    <property type="entry name" value="Alkaline phosphatase-like"/>
    <property type="match status" value="1"/>
</dbReference>
<gene>
    <name evidence="2" type="ORF">ElyMa_002323700</name>
</gene>
<evidence type="ECO:0000313" key="2">
    <source>
        <dbReference type="EMBL" id="GFR80741.1"/>
    </source>
</evidence>
<dbReference type="Proteomes" id="UP000762676">
    <property type="component" value="Unassembled WGS sequence"/>
</dbReference>
<dbReference type="AlphaFoldDB" id="A0AAV4G671"/>
<keyword evidence="3" id="KW-1185">Reference proteome</keyword>
<dbReference type="InterPro" id="IPR006124">
    <property type="entry name" value="Metalloenzyme"/>
</dbReference>
<protein>
    <submittedName>
        <fullName evidence="2">Phosphoglyceromutase</fullName>
    </submittedName>
</protein>